<evidence type="ECO:0000313" key="3">
    <source>
        <dbReference type="Proteomes" id="UP000177215"/>
    </source>
</evidence>
<feature type="coiled-coil region" evidence="1">
    <location>
        <begin position="41"/>
        <end position="68"/>
    </location>
</feature>
<name>A0A1F6ET31_9BACT</name>
<keyword evidence="1" id="KW-0175">Coiled coil</keyword>
<organism evidence="2 3">
    <name type="scientific">Candidatus Kaiserbacteria bacterium RIFCSPLOWO2_01_FULL_54_24</name>
    <dbReference type="NCBI Taxonomy" id="1798515"/>
    <lineage>
        <taxon>Bacteria</taxon>
        <taxon>Candidatus Kaiseribacteriota</taxon>
    </lineage>
</organism>
<sequence length="93" mass="10810">MKKGSKTPKKGFTSEDIYKLLLSVDARITNIEERLSDMATKDNLDYMRNKIEERIQEVRLEVRALGRAIDKDSLAILDFEKRIGRIEKRVVAQ</sequence>
<reference evidence="2 3" key="1">
    <citation type="journal article" date="2016" name="Nat. Commun.">
        <title>Thousands of microbial genomes shed light on interconnected biogeochemical processes in an aquifer system.</title>
        <authorList>
            <person name="Anantharaman K."/>
            <person name="Brown C.T."/>
            <person name="Hug L.A."/>
            <person name="Sharon I."/>
            <person name="Castelle C.J."/>
            <person name="Probst A.J."/>
            <person name="Thomas B.C."/>
            <person name="Singh A."/>
            <person name="Wilkins M.J."/>
            <person name="Karaoz U."/>
            <person name="Brodie E.L."/>
            <person name="Williams K.H."/>
            <person name="Hubbard S.S."/>
            <person name="Banfield J.F."/>
        </authorList>
    </citation>
    <scope>NUCLEOTIDE SEQUENCE [LARGE SCALE GENOMIC DNA]</scope>
</reference>
<gene>
    <name evidence="2" type="ORF">A3B35_03035</name>
</gene>
<dbReference type="EMBL" id="MFMC01000041">
    <property type="protein sequence ID" value="OGG76760.1"/>
    <property type="molecule type" value="Genomic_DNA"/>
</dbReference>
<accession>A0A1F6ET31</accession>
<proteinExistence type="predicted"/>
<dbReference type="Proteomes" id="UP000177215">
    <property type="component" value="Unassembled WGS sequence"/>
</dbReference>
<dbReference type="STRING" id="1798515.A3B35_03035"/>
<dbReference type="AlphaFoldDB" id="A0A1F6ET31"/>
<protein>
    <submittedName>
        <fullName evidence="2">Uncharacterized protein</fullName>
    </submittedName>
</protein>
<comment type="caution">
    <text evidence="2">The sequence shown here is derived from an EMBL/GenBank/DDBJ whole genome shotgun (WGS) entry which is preliminary data.</text>
</comment>
<evidence type="ECO:0000256" key="1">
    <source>
        <dbReference type="SAM" id="Coils"/>
    </source>
</evidence>
<evidence type="ECO:0000313" key="2">
    <source>
        <dbReference type="EMBL" id="OGG76760.1"/>
    </source>
</evidence>